<dbReference type="Proteomes" id="UP000051957">
    <property type="component" value="Unassembled WGS sequence"/>
</dbReference>
<dbReference type="SUPFAM" id="SSF51395">
    <property type="entry name" value="FMN-linked oxidoreductases"/>
    <property type="match status" value="1"/>
</dbReference>
<comment type="caution">
    <text evidence="4">The sequence shown here is derived from an EMBL/GenBank/DDBJ whole genome shotgun (WGS) entry which is preliminary data.</text>
</comment>
<dbReference type="Gene3D" id="3.20.20.70">
    <property type="entry name" value="Aldolase class I"/>
    <property type="match status" value="1"/>
</dbReference>
<dbReference type="InterPro" id="IPR013785">
    <property type="entry name" value="Aldolase_TIM"/>
</dbReference>
<keyword evidence="1" id="KW-0285">Flavoprotein</keyword>
<dbReference type="AlphaFoldDB" id="A0A0R1YZS6"/>
<dbReference type="PATRIC" id="fig|1423784.4.peg.46"/>
<organism evidence="4 5">
    <name type="scientific">Lentilactobacillus parabuchneri DSM 5707 = NBRC 107865</name>
    <dbReference type="NCBI Taxonomy" id="1423784"/>
    <lineage>
        <taxon>Bacteria</taxon>
        <taxon>Bacillati</taxon>
        <taxon>Bacillota</taxon>
        <taxon>Bacilli</taxon>
        <taxon>Lactobacillales</taxon>
        <taxon>Lactobacillaceae</taxon>
        <taxon>Lentilactobacillus</taxon>
    </lineage>
</organism>
<dbReference type="Pfam" id="PF00724">
    <property type="entry name" value="Oxidored_FMN"/>
    <property type="match status" value="1"/>
</dbReference>
<feature type="domain" description="NADH:flavin oxidoreductase/NADH oxidase N-terminal" evidence="3">
    <location>
        <begin position="37"/>
        <end position="363"/>
    </location>
</feature>
<sequence>MENEGFWKSFLSSTKKHGKLNLSITLGGSFMTNYKFLQPVKLRNGVTIKNRIAMSPMTEMSSFEDGSITNDEIDYFRLRAGGPGMVITGCANVNDLGKGFEGELSVAHETMLPGLTRLANAIKINHTKAILQIFSAGRMTNSRVLRGKQPVSASAVASERLGAETPRALSNEEVEQTIQDFANATQLAIDAGFDGVELHGANTYLIQQFFSPHSNRRTDHWGGSLEKRMNFPLAVIDACADVIKKSDSPSFILGYRLSPEEIEVPGIRMADTLALIKELNKKPIDYLHISLADAWQGSIVDRDDKQPLFEKIQEVLADDLPLMVVGHLASPAQVEKLIAAGVQFAAMGRELIREPKWVQKVEADDEQAIRYTFSLRDLDELKITPPLLNFLRTAFKKGFPISTDEKQIRI</sequence>
<evidence type="ECO:0000259" key="3">
    <source>
        <dbReference type="Pfam" id="PF00724"/>
    </source>
</evidence>
<accession>A0A0R1YZS6</accession>
<dbReference type="GO" id="GO:0016491">
    <property type="term" value="F:oxidoreductase activity"/>
    <property type="evidence" value="ECO:0007669"/>
    <property type="project" value="UniProtKB-KW"/>
</dbReference>
<evidence type="ECO:0000256" key="2">
    <source>
        <dbReference type="ARBA" id="ARBA00023002"/>
    </source>
</evidence>
<dbReference type="InterPro" id="IPR001155">
    <property type="entry name" value="OxRdtase_FMN_N"/>
</dbReference>
<evidence type="ECO:0000313" key="4">
    <source>
        <dbReference type="EMBL" id="KRM47573.1"/>
    </source>
</evidence>
<name>A0A0R1YZS6_9LACO</name>
<evidence type="ECO:0000256" key="1">
    <source>
        <dbReference type="ARBA" id="ARBA00022630"/>
    </source>
</evidence>
<dbReference type="CDD" id="cd04735">
    <property type="entry name" value="OYE_like_4_FMN"/>
    <property type="match status" value="1"/>
</dbReference>
<evidence type="ECO:0000313" key="5">
    <source>
        <dbReference type="Proteomes" id="UP000051957"/>
    </source>
</evidence>
<proteinExistence type="predicted"/>
<dbReference type="InterPro" id="IPR051799">
    <property type="entry name" value="NADH_flavin_oxidoreductase"/>
</dbReference>
<dbReference type="GO" id="GO:0010181">
    <property type="term" value="F:FMN binding"/>
    <property type="evidence" value="ECO:0007669"/>
    <property type="project" value="InterPro"/>
</dbReference>
<gene>
    <name evidence="4" type="ORF">FC51_GL000046</name>
</gene>
<reference evidence="4 5" key="1">
    <citation type="journal article" date="2015" name="Genome Announc.">
        <title>Expanding the biotechnology potential of lactobacilli through comparative genomics of 213 strains and associated genera.</title>
        <authorList>
            <person name="Sun Z."/>
            <person name="Harris H.M."/>
            <person name="McCann A."/>
            <person name="Guo C."/>
            <person name="Argimon S."/>
            <person name="Zhang W."/>
            <person name="Yang X."/>
            <person name="Jeffery I.B."/>
            <person name="Cooney J.C."/>
            <person name="Kagawa T.F."/>
            <person name="Liu W."/>
            <person name="Song Y."/>
            <person name="Salvetti E."/>
            <person name="Wrobel A."/>
            <person name="Rasinkangas P."/>
            <person name="Parkhill J."/>
            <person name="Rea M.C."/>
            <person name="O'Sullivan O."/>
            <person name="Ritari J."/>
            <person name="Douillard F.P."/>
            <person name="Paul Ross R."/>
            <person name="Yang R."/>
            <person name="Briner A.E."/>
            <person name="Felis G.E."/>
            <person name="de Vos W.M."/>
            <person name="Barrangou R."/>
            <person name="Klaenhammer T.R."/>
            <person name="Caufield P.W."/>
            <person name="Cui Y."/>
            <person name="Zhang H."/>
            <person name="O'Toole P.W."/>
        </authorList>
    </citation>
    <scope>NUCLEOTIDE SEQUENCE [LARGE SCALE GENOMIC DNA]</scope>
    <source>
        <strain evidence="4 5">DSM 5707</strain>
    </source>
</reference>
<dbReference type="EMBL" id="AZGK01000001">
    <property type="protein sequence ID" value="KRM47573.1"/>
    <property type="molecule type" value="Genomic_DNA"/>
</dbReference>
<dbReference type="PANTHER" id="PTHR43656">
    <property type="entry name" value="BINDING OXIDOREDUCTASE, PUTATIVE (AFU_ORTHOLOGUE AFUA_2G08260)-RELATED"/>
    <property type="match status" value="1"/>
</dbReference>
<keyword evidence="2" id="KW-0560">Oxidoreductase</keyword>
<protein>
    <submittedName>
        <fullName evidence="4">NADPH dehydrogenase</fullName>
    </submittedName>
</protein>
<dbReference type="PANTHER" id="PTHR43656:SF2">
    <property type="entry name" value="BINDING OXIDOREDUCTASE, PUTATIVE (AFU_ORTHOLOGUE AFUA_2G08260)-RELATED"/>
    <property type="match status" value="1"/>
</dbReference>